<keyword evidence="1" id="KW-0732">Signal</keyword>
<accession>A0A1F6TU38</accession>
<dbReference type="Proteomes" id="UP000178885">
    <property type="component" value="Unassembled WGS sequence"/>
</dbReference>
<organism evidence="2 3">
    <name type="scientific">Candidatus Muproteobacteria bacterium RBG_16_65_34</name>
    <dbReference type="NCBI Taxonomy" id="1817760"/>
    <lineage>
        <taxon>Bacteria</taxon>
        <taxon>Pseudomonadati</taxon>
        <taxon>Pseudomonadota</taxon>
        <taxon>Candidatus Muproteobacteria</taxon>
    </lineage>
</organism>
<gene>
    <name evidence="2" type="ORF">A2151_09790</name>
</gene>
<evidence type="ECO:0000313" key="3">
    <source>
        <dbReference type="Proteomes" id="UP000178885"/>
    </source>
</evidence>
<evidence type="ECO:0000313" key="2">
    <source>
        <dbReference type="EMBL" id="OGI48644.1"/>
    </source>
</evidence>
<reference evidence="2 3" key="1">
    <citation type="journal article" date="2016" name="Nat. Commun.">
        <title>Thousands of microbial genomes shed light on interconnected biogeochemical processes in an aquifer system.</title>
        <authorList>
            <person name="Anantharaman K."/>
            <person name="Brown C.T."/>
            <person name="Hug L.A."/>
            <person name="Sharon I."/>
            <person name="Castelle C.J."/>
            <person name="Probst A.J."/>
            <person name="Thomas B.C."/>
            <person name="Singh A."/>
            <person name="Wilkins M.J."/>
            <person name="Karaoz U."/>
            <person name="Brodie E.L."/>
            <person name="Williams K.H."/>
            <person name="Hubbard S.S."/>
            <person name="Banfield J.F."/>
        </authorList>
    </citation>
    <scope>NUCLEOTIDE SEQUENCE [LARGE SCALE GENOMIC DNA]</scope>
</reference>
<comment type="caution">
    <text evidence="2">The sequence shown here is derived from an EMBL/GenBank/DDBJ whole genome shotgun (WGS) entry which is preliminary data.</text>
</comment>
<dbReference type="STRING" id="1817760.A2151_09790"/>
<protein>
    <recommendedName>
        <fullName evidence="4">Dipeptidylpeptidase IV N-terminal domain-containing protein</fullName>
    </recommendedName>
</protein>
<feature type="signal peptide" evidence="1">
    <location>
        <begin position="1"/>
        <end position="21"/>
    </location>
</feature>
<name>A0A1F6TU38_9PROT</name>
<dbReference type="EMBL" id="MFSU01000023">
    <property type="protein sequence ID" value="OGI48644.1"/>
    <property type="molecule type" value="Genomic_DNA"/>
</dbReference>
<dbReference type="AlphaFoldDB" id="A0A1F6TU38"/>
<evidence type="ECO:0000256" key="1">
    <source>
        <dbReference type="SAM" id="SignalP"/>
    </source>
</evidence>
<proteinExistence type="predicted"/>
<sequence>MKLVCCATTILVFCGGVASLAAERVCPKTIHNSYECAQFLEKELGKEYPTLFSRDGLKLMVKLIDGGEKTYIDSAHQNDDAKVTWYSFVQYYPEIGYGLIEVQFYEGGTRYLLNLRTGKDTDIVGDPILSPDKKRIAVSNVDIESRYTPNVLSVHEVRPNGLTTEFLEKPVDWGPGNLRWVTNQELLFIEYRFDPEPPYKERKTPKTLKYRGTDNKGVAGWSIEYELSGNR</sequence>
<evidence type="ECO:0008006" key="4">
    <source>
        <dbReference type="Google" id="ProtNLM"/>
    </source>
</evidence>
<feature type="chain" id="PRO_5009526833" description="Dipeptidylpeptidase IV N-terminal domain-containing protein" evidence="1">
    <location>
        <begin position="22"/>
        <end position="231"/>
    </location>
</feature>